<dbReference type="PANTHER" id="PTHR45641:SF19">
    <property type="entry name" value="NEPHROCYSTIN-3"/>
    <property type="match status" value="1"/>
</dbReference>
<organism evidence="7 8">
    <name type="scientific">Porites evermanni</name>
    <dbReference type="NCBI Taxonomy" id="104178"/>
    <lineage>
        <taxon>Eukaryota</taxon>
        <taxon>Metazoa</taxon>
        <taxon>Cnidaria</taxon>
        <taxon>Anthozoa</taxon>
        <taxon>Hexacorallia</taxon>
        <taxon>Scleractinia</taxon>
        <taxon>Fungiina</taxon>
        <taxon>Poritidae</taxon>
        <taxon>Porites</taxon>
    </lineage>
</organism>
<dbReference type="InterPro" id="IPR019734">
    <property type="entry name" value="TPR_rpt"/>
</dbReference>
<dbReference type="Proteomes" id="UP001159427">
    <property type="component" value="Unassembled WGS sequence"/>
</dbReference>
<protein>
    <submittedName>
        <fullName evidence="7">Uncharacterized protein</fullName>
    </submittedName>
</protein>
<evidence type="ECO:0000313" key="8">
    <source>
        <dbReference type="Proteomes" id="UP001159427"/>
    </source>
</evidence>
<reference evidence="7 8" key="1">
    <citation type="submission" date="2022-05" db="EMBL/GenBank/DDBJ databases">
        <authorList>
            <consortium name="Genoscope - CEA"/>
            <person name="William W."/>
        </authorList>
    </citation>
    <scope>NUCLEOTIDE SEQUENCE [LARGE SCALE GENOMIC DNA]</scope>
</reference>
<dbReference type="Pfam" id="PF25873">
    <property type="entry name" value="WHD_MalT"/>
    <property type="match status" value="1"/>
</dbReference>
<keyword evidence="2 3" id="KW-0802">TPR repeat</keyword>
<dbReference type="Gene3D" id="1.25.40.10">
    <property type="entry name" value="Tetratricopeptide repeat domain"/>
    <property type="match status" value="2"/>
</dbReference>
<feature type="compositionally biased region" description="Polar residues" evidence="4">
    <location>
        <begin position="265"/>
        <end position="275"/>
    </location>
</feature>
<evidence type="ECO:0000256" key="2">
    <source>
        <dbReference type="ARBA" id="ARBA00022803"/>
    </source>
</evidence>
<dbReference type="Pfam" id="PF13424">
    <property type="entry name" value="TPR_12"/>
    <property type="match status" value="3"/>
</dbReference>
<feature type="domain" description="NACHT" evidence="5">
    <location>
        <begin position="307"/>
        <end position="471"/>
    </location>
</feature>
<dbReference type="InterPro" id="IPR036388">
    <property type="entry name" value="WH-like_DNA-bd_sf"/>
</dbReference>
<dbReference type="Gene3D" id="3.40.50.300">
    <property type="entry name" value="P-loop containing nucleotide triphosphate hydrolases"/>
    <property type="match status" value="1"/>
</dbReference>
<feature type="repeat" description="TPR" evidence="3">
    <location>
        <begin position="986"/>
        <end position="1019"/>
    </location>
</feature>
<evidence type="ECO:0000256" key="1">
    <source>
        <dbReference type="ARBA" id="ARBA00022737"/>
    </source>
</evidence>
<dbReference type="InterPro" id="IPR007111">
    <property type="entry name" value="NACHT_NTPase"/>
</dbReference>
<feature type="domain" description="MalT-like winged helix" evidence="6">
    <location>
        <begin position="543"/>
        <end position="616"/>
    </location>
</feature>
<evidence type="ECO:0000259" key="5">
    <source>
        <dbReference type="Pfam" id="PF05729"/>
    </source>
</evidence>
<sequence length="1268" mass="143103">MTALQPFSNEQLNFFKFSSLVLNEFPKALRQTFKTMWDNTYGHRPGFQFWDDSTAVRNMFDSEEAKSGKKTKVPVLQSYSEWDCTNLFQATIFARSFAPLASTGSFTTLSDLYVKPCAVPHGSFHACVVSPGGNMAETFALAIDQLRLLRNSLCHSTSSEMDKATFDQRVNYARDAFQALGVSTAPIDALVSLAESDFSTNENRRLEARIRGETRVYIKCLEDFREGLESLKQRVEADNASKDDITRLEKKIDELKVGRDEQDNLPENSGTSPSLSRAYLPSMVPNFTGRQSEVEEIIGHVTSESTRLVSIWGSPGFGKTSVAISVGHALQTQGLLVYWVSLRGLQSKAGLTSKILSLLTQPTIQDKKPSDQHLSLDDEICQLLSEISKQSVFILDNADDLLESGRPKVKEEVMQLLEEILRQNPRVTFIVTTREESLEFMDVHFQGHRGLRIGTLGEASAQTLIHELFPHANIADCSKIAQLCGQVPLAMKLMCSLISEDSASPRHFLDNFMKSSSESIVKMLDNLDYPTSHRLKFVFDSSFQRLPEQEQEALISLSIFPENFSTEVAAAVLGTKTAYEAKRMLQSLRRKSLIDSSSKPGAFTMHKLLQSFSREKGHTDLKETILNAKVRLNAFYVSHFHKLNEQFLTGHSLAAYVAFYEDKESIIQSLTEGCFDSKTADSVFQILVKGELFLDSLFWSDAKIFLHIYDTAINAANLHGNEKYHRQLLSSKAFCEVTWGPTGQTNYLLSEVKEKQAAASTVSDLEKDKCLCYLGIFYLTAKESKSGVQCLKEALSSLENCKDPESLILKLLISQILACYYKSINDFDNASLFYCKSVHLCSAVGDWKLLIIPPAKSKAKDANNEIQVGQKSETLLNEPLEFQFAYLLSKATELFSDAKTKQYTSNLVLQMLECVEKEVIISLGLLKFHRAVVQLLWKLNSEDPVNSLWSRIKYLEKTLEQCQESLLANDEYGGNRYSQIQSETLVKCYIDLSKVYQERKNYSKALQSNRRALDIATRFFGEEHESTADSYRQLGIIQNNMHDYSAALQSKQRALAIHLKLFGEDHESTADSYRQLGVTQNNMHDYSVALKSKQHALVIHLKLFGEDHESTADSYREIGVTQNNMNDYSAALQSKQRALAIHLKLFGEDHESTADSYRQLGVTQNNMHDYSAALQSKQRALTIHLKLFGEDHESTADSYRELGATQYNMHDYSAALQSHQHALAIRIKLFGEEHAKTVDSYRCLKFTQKAQREKNKKNKGERPTCRPF</sequence>
<dbReference type="InterPro" id="IPR011990">
    <property type="entry name" value="TPR-like_helical_dom_sf"/>
</dbReference>
<evidence type="ECO:0000256" key="3">
    <source>
        <dbReference type="PROSITE-ProRule" id="PRU00339"/>
    </source>
</evidence>
<keyword evidence="1" id="KW-0677">Repeat</keyword>
<name>A0ABN8PY09_9CNID</name>
<dbReference type="PANTHER" id="PTHR45641">
    <property type="entry name" value="TETRATRICOPEPTIDE REPEAT PROTEIN (AFU_ORTHOLOGUE AFUA_6G03870)"/>
    <property type="match status" value="1"/>
</dbReference>
<dbReference type="Pfam" id="PF05729">
    <property type="entry name" value="NACHT"/>
    <property type="match status" value="1"/>
</dbReference>
<evidence type="ECO:0000256" key="4">
    <source>
        <dbReference type="SAM" id="MobiDB-lite"/>
    </source>
</evidence>
<dbReference type="Gene3D" id="1.10.10.10">
    <property type="entry name" value="Winged helix-like DNA-binding domain superfamily/Winged helix DNA-binding domain"/>
    <property type="match status" value="1"/>
</dbReference>
<dbReference type="InterPro" id="IPR059106">
    <property type="entry name" value="WHD_MalT"/>
</dbReference>
<dbReference type="PROSITE" id="PS50005">
    <property type="entry name" value="TPR"/>
    <property type="match status" value="1"/>
</dbReference>
<evidence type="ECO:0000313" key="7">
    <source>
        <dbReference type="EMBL" id="CAH3153207.1"/>
    </source>
</evidence>
<accession>A0ABN8PY09</accession>
<dbReference type="InterPro" id="IPR027417">
    <property type="entry name" value="P-loop_NTPase"/>
</dbReference>
<evidence type="ECO:0000259" key="6">
    <source>
        <dbReference type="Pfam" id="PF25873"/>
    </source>
</evidence>
<feature type="region of interest" description="Disordered" evidence="4">
    <location>
        <begin position="257"/>
        <end position="278"/>
    </location>
</feature>
<keyword evidence="8" id="KW-1185">Reference proteome</keyword>
<dbReference type="SMART" id="SM00028">
    <property type="entry name" value="TPR"/>
    <property type="match status" value="7"/>
</dbReference>
<gene>
    <name evidence="7" type="ORF">PEVE_00001051</name>
</gene>
<dbReference type="SUPFAM" id="SSF48452">
    <property type="entry name" value="TPR-like"/>
    <property type="match status" value="2"/>
</dbReference>
<dbReference type="EMBL" id="CALNXI010001052">
    <property type="protein sequence ID" value="CAH3153207.1"/>
    <property type="molecule type" value="Genomic_DNA"/>
</dbReference>
<dbReference type="SUPFAM" id="SSF52540">
    <property type="entry name" value="P-loop containing nucleoside triphosphate hydrolases"/>
    <property type="match status" value="1"/>
</dbReference>
<proteinExistence type="predicted"/>
<comment type="caution">
    <text evidence="7">The sequence shown here is derived from an EMBL/GenBank/DDBJ whole genome shotgun (WGS) entry which is preliminary data.</text>
</comment>